<accession>A0A1V9YGX8</accession>
<dbReference type="InterPro" id="IPR001298">
    <property type="entry name" value="Filamin/ABP280_rpt"/>
</dbReference>
<dbReference type="Gene3D" id="2.60.40.10">
    <property type="entry name" value="Immunoglobulins"/>
    <property type="match status" value="2"/>
</dbReference>
<dbReference type="Pfam" id="PF17857">
    <property type="entry name" value="AAA_lid_1"/>
    <property type="match status" value="1"/>
</dbReference>
<dbReference type="InterPro" id="IPR004273">
    <property type="entry name" value="Dynein_heavy_D6_P-loop"/>
</dbReference>
<dbReference type="Gene3D" id="1.20.1270.280">
    <property type="match status" value="1"/>
</dbReference>
<dbReference type="GO" id="GO:0045505">
    <property type="term" value="F:dynein intermediate chain binding"/>
    <property type="evidence" value="ECO:0007669"/>
    <property type="project" value="InterPro"/>
</dbReference>
<dbReference type="InterPro" id="IPR002909">
    <property type="entry name" value="IPT_dom"/>
</dbReference>
<dbReference type="PROSITE" id="PS50194">
    <property type="entry name" value="FILAMIN_REPEAT"/>
    <property type="match status" value="1"/>
</dbReference>
<dbReference type="InterPro" id="IPR015915">
    <property type="entry name" value="Kelch-typ_b-propeller"/>
</dbReference>
<evidence type="ECO:0000256" key="5">
    <source>
        <dbReference type="ARBA" id="ARBA00022737"/>
    </source>
</evidence>
<evidence type="ECO:0000256" key="10">
    <source>
        <dbReference type="ARBA" id="ARBA00023069"/>
    </source>
</evidence>
<evidence type="ECO:0000256" key="3">
    <source>
        <dbReference type="ARBA" id="ARBA00022490"/>
    </source>
</evidence>
<dbReference type="Gene3D" id="1.20.140.100">
    <property type="entry name" value="Dynein heavy chain, N-terminal domain 2"/>
    <property type="match status" value="1"/>
</dbReference>
<dbReference type="InterPro" id="IPR042219">
    <property type="entry name" value="AAA_lid_11_sf"/>
</dbReference>
<evidence type="ECO:0000256" key="2">
    <source>
        <dbReference type="ARBA" id="ARBA00008887"/>
    </source>
</evidence>
<evidence type="ECO:0000256" key="15">
    <source>
        <dbReference type="SAM" id="Coils"/>
    </source>
</evidence>
<dbReference type="GO" id="GO:0007018">
    <property type="term" value="P:microtubule-based movement"/>
    <property type="evidence" value="ECO:0007669"/>
    <property type="project" value="InterPro"/>
</dbReference>
<feature type="domain" description="IPT/TIG" evidence="16">
    <location>
        <begin position="355"/>
        <end position="445"/>
    </location>
</feature>
<dbReference type="FunFam" id="3.40.50.300:FF:001275">
    <property type="entry name" value="Dynein heavy chain, putative"/>
    <property type="match status" value="1"/>
</dbReference>
<evidence type="ECO:0000256" key="8">
    <source>
        <dbReference type="ARBA" id="ARBA00023017"/>
    </source>
</evidence>
<dbReference type="SMART" id="SM00429">
    <property type="entry name" value="IPT"/>
    <property type="match status" value="1"/>
</dbReference>
<dbReference type="InterPro" id="IPR041589">
    <property type="entry name" value="DNAH3_AAA_lid_1"/>
</dbReference>
<dbReference type="Gene3D" id="1.20.58.1120">
    <property type="match status" value="1"/>
</dbReference>
<evidence type="ECO:0000256" key="12">
    <source>
        <dbReference type="ARBA" id="ARBA00023212"/>
    </source>
</evidence>
<dbReference type="Pfam" id="PF12781">
    <property type="entry name" value="AAA_9"/>
    <property type="match status" value="1"/>
</dbReference>
<sequence length="4086" mass="453361">MDEPELNAPPQLEWAKVLCTGDAPSRRSGHSLTIVGSNGFLFGGCDYSDPPGPTNDLFQLRINANGSCEWSRILFRKGPSARWKHSATNVDNKIFVFGGFQSATTRFQDLWVFNPITMEWSQPVPQASPRNSKAASATFGWPNCPPPRGGHSACLIDREIYVFGGYGGQGYSRRDFDDLYSLNVDDMTWLKVTVKGKIPEKRSGHQTCAVDTKMFVFGGWNCSMQFNDLYIFDTETSAWSSVEGQHMSHPSPRWNHSSCAVLAIPSAKIFCFGGVLGTINEYGSPGTFANDISVLDSGSLVWSVPAIQGTPPAPRSDTTLAYDDKGSRLLICGGWANFWFNDVFALDVSSVVGPPYAITGIFPSFGAITGGTLLTIEGIDFVPKAVIVRFSCRKGTLDVSGTYVNEQTLTVVTPDYSNFPPGDVQVRVALQGDSFTTTSQTFNFFAVTSASTTLAYGPGVLSGAATAEPVVFLLQACDGAGNFRSRGGDEFAVTVRCLADDKDIPTEIQDLENGTYLITYVAPVRGEYEVAVEFLGTFGGVQGVLYGFPVVVNFEDNVSRDVNRMTGKLLLDNLAMEMAALTTLMAECSRGLHVELSGTLSSADDTHALIQLKEQLFTIEKKGTETRWRLAKVRSMLSYLGTTMDVERDRITLLDLEQTWADLLLKVPMVAGKIAPRLQAQASRTKGDIQAYHATLLTYHEGFKALDFWQFTTGVKPALRQLDDVAGAFGNEEAKYNQVRHVAEIFECLPLMEPSERVINQIARSLDRLRSVWLCVDDVGRKLSFVKDLLWADLDGAMLEEEAKGLMAGVKSVVKEREIKESSVYQGLEAMTRDFLVSCPLYQALRHPSMQSRHWVELMGVLHKSFPDPMETPDLKFGDIMALSLHAHAKDIEDLTDRAQKEMRIEVALADVDARWGAIAFEITTYKDTSVPLLRVRDEDMEILEADQVAVQAMLSGRVAFYRAASEAWAQKLSAIADVTSALGEIQRTWSYLEPLFIGSEEVKRELPKDAEQFAGVDIAVKAVLTAMADARIVLAACTERPTQVEELHALFATLQACQTSLIEFLDGKRRLFPRFYFTSEADLLDILSTGSRPVAIMKHLTKVFLATETFIFEDDAAVQFVASVGKETIRFQSPLLLVGKVESYLKDAHEAMQATLLDSIKGAVKRYPTLNRIEWLSARTPDGAFLDPAQVVLLVAGIEYVKQVEIALQAMQKAHETALVELLEVVTIQLQELIKLTRTALSDDARMRIMCLITLDAHARDIVQSMVAQRVNSVSSFVWQAQLKPRLLLEQTPTLDICDASFEYGLEYLGNGPRLVITPLTDRMYVTATQALHLHMGCAPAGPAGTGKTETTKDLASALGKACYVFNCSPEMDYKSLGNIFKGLASSGAWGCFDEFNRLIPEVLSVCCVQFKAVCDGIKGALPTIVLEGDTVSLDPTCGTFITMNPGYLGRSELPEGLKALFRPITVMMPDLLLICENMLMAQGFTQAKMLASKFYHLYELCKELLSQQEHYDWGLRAIKSILVVTGALKRSEPTLGEPQLLLRALRDFNLPKLVQADEPIFHGLLTDLFPEDHPPRHVDAALEKHIEASCEALGLWPDPAFRLKVVQLDELLALRHCVFVIGAAGAGKSECITTLQYAGGLRGTKVKMVDLNPKVVSTEELYGYMHVSTREWRDGLLSKLLRDLANDDGDYWKWLVLDGDLDANWIESMNSVMDDNKMLTLASNERIPLKKYMRLLFEIRDLTYATPATVSRAGILYLSSDDGMQYRAFIASWLNDASPELDVRGRLGEVVLRYVEPCLACVRRLPSVVPRPDLAAVQALLYFLDATLDAAVVADMKRIEIVCGFASIWAFGGSLPTAADDGTDARKLFSDWWRAEFKSVKVPIRDTVFDYYLNPQTLVFESWKSCSWYAASVKYDASVPMANLTIPTAETTSVLYWSNKMVGETHGVMLAGGAGTGKTQLIQGFLEASLGLTNAHGKSYLSSRVNFNFYTNAPVLQSILESKLTKRMGSTYGPTAAGSQWIYFLDDLNLPMVDAYNTQSALALLRQLIDYEHWYDRSKFTLKHLVDCQFVACMNPGAGSFCINPRLQRHFVTFAIALPSPTSLVTIYQTFLDGHLSDFNDDVRRLSSSLLKAAFALHSQVATTFRKTAANFHYEFNLRHLSSVFQGILLSKPATFEDPAKMVLLWIHESARVYSDRLVSQADVTKYTNILQNHAKKSFPSISLQKYFATEHADPILFCPSATDGPDVDYEQITTYMELKQKAEDALTEYNAVLPKMDLVLFKDALEHVARVVRIIANGHALLVGVGGSGRKSLARLSAYMAMYSTVDITLTQSYSLLDFKTDLQSVFSRAGLKGEKVVFLLSDADIKQDRMLVYINDLLSSGMIPDLYTVEEQDALVSQVATKLKGDKDACWSYFQEQIRRNVHCVLCFSPVDGRLRQWSRKFPALVNCTGIDWFQAWPLEALQSVAVRSLSSTTLHGDPLAAVEAFMPHAFMSVNNVAIAFKTEEHRDVYTTPKTYLECLAYFNELLVAKQQAKSKDIFRLQSGLDKMEATSHVVANIEDELKTMLAEAMEKKVIAEEMATAVAADKIVVESETQKANVEAAKCQLMHDEMSVKKADTEKDLEAALPMIEAAMAALDTLNRKDLGNCKTMSKPPAGVGDIFASVMVLFAGINPEIPVQKNGKLKEKDRSWESAKKILLGNVNGLIDDLKNFKNLVDTYAVPDTNWKEIRPLLELPHFNVDVIEKKNSAAAGLCAWVINIVAYYDVLVTVEPKRQALKLCTEVWQAANDKLEAVRQLTDRLAKLTAEYERTMADVDFAIATVEKGKVRMSLARRLTAALGSENTRWAVNVAALQAEAETIVGDVLLAATFVAYAGPFTKPYRDLLLMTHWRPFIVNFKKPLQLRADPSPVSLLAPPTDIATWIGAGLPSDAVSIENGAIVHCCKRWPLLVDPQLQAIHWLRSKDREKLVFVRRYAVNLLTTLETAIEQGSALLIEAMDESVDPVLWPVISRCTVVKGRKTCLKLGDKLLEWAPSFRLYLHTTLSNPHYPPEVQAETTMVNFAVTPQGLEDQLLALVVRKEWPKKARARTALMLQQTQFKVKMLALEDKILSSLADAEGEVTENVELISDLEATKATADAVATQSQAAQANEAEIAALSRKYTSVAARGAMLFFVLNNLHKLHTYYVFSLNAFVVMFQRGMDTAKGGGLDADDPKKATPSALSRFKLAAKRVIGSQRFLWDTDVLLEDRVLEATTDLDFVIASAKDDVPGDDASIATRCGHLETAITQVVFDYVRRGLLEKDKLLLAAQLCFAVLKQAGTVTPAELTFLTTAPAMEDTSMGMGLLNEWLTEPQWQRVRKIEELPGFQLLPNEMKADAEEWKEWFYTDAPETHDMPGKKRTKLAQLLLVRILRPDRFLTALTAFISEHLGQYFVQQPPFDLEAIYQEGSASTPILFMLFPGVDPTVAIEQLGRKLQMTTERGNFRHISMGQGQEGPAEAALTAFAAAGSWLVLQNIHLMPRWLPVLTRLLDTCTKTADPNFRCFLSAEAPPIATMTNMPESLLQSCIKIANEAPMDMRSNLSRAWAAFNLKVIETSLKPNEFQGCLFALCFYHAVVLGRRRFGAQGWSRPYSFNQGDLTLCADVLRRYTDKALESALPWEDLRYIFGDIMYGGHITDFWDRLTNRTYLASLFTEDALRGKDIMPGFAPPDPYLYTYSKYATFIDKELPTETPVLFGLHPNTEIQTMTTACQDLLFQLQVVGGALLGIASAVQSSSAPAASSLALVQSLTQRLPENFDLVDLKEQAQPLLEQSHPMAPYVVVALQECTRMNTLLSVMRRSLSELTKGLNGLLNMSEPMEEIMEAISLQQVPGRNPLHTCSWERYAYPSRKSLTAWYADLLDRVSFLAKWVLDSSWDVPTSMWLSGLFNPASFLTAVKQVTARATQLPLDNMTIETHVVANAVHGAGKGAFVHGLFLEGARWCIPEDGDADAYVVDDVPCAGFVAEAKPKEVLHCMPTLYIRAVPINEDWEATAVGHFRKDPSTYECPVYVTSQRGPTYIFFATMNTKLSKAKWIMAGVALLLQKDG</sequence>
<dbReference type="FunFam" id="1.10.8.710:FF:000001">
    <property type="entry name" value="Dynein axonemal heavy chain 2"/>
    <property type="match status" value="1"/>
</dbReference>
<dbReference type="Gene3D" id="1.10.8.720">
    <property type="entry name" value="Region D6 of dynein motor"/>
    <property type="match status" value="1"/>
</dbReference>
<dbReference type="Pfam" id="PF18198">
    <property type="entry name" value="AAA_lid_11"/>
    <property type="match status" value="1"/>
</dbReference>
<dbReference type="GO" id="GO:0005874">
    <property type="term" value="C:microtubule"/>
    <property type="evidence" value="ECO:0007669"/>
    <property type="project" value="UniProtKB-KW"/>
</dbReference>
<evidence type="ECO:0000256" key="7">
    <source>
        <dbReference type="ARBA" id="ARBA00022840"/>
    </source>
</evidence>
<evidence type="ECO:0000256" key="14">
    <source>
        <dbReference type="PROSITE-ProRule" id="PRU00087"/>
    </source>
</evidence>
<dbReference type="GO" id="GO:0005524">
    <property type="term" value="F:ATP binding"/>
    <property type="evidence" value="ECO:0007669"/>
    <property type="project" value="UniProtKB-KW"/>
</dbReference>
<dbReference type="InterPro" id="IPR035706">
    <property type="entry name" value="AAA_9"/>
</dbReference>
<keyword evidence="8" id="KW-0243">Dynein</keyword>
<keyword evidence="3" id="KW-0963">Cytoplasm</keyword>
<keyword evidence="10" id="KW-0969">Cilium</keyword>
<dbReference type="FunFam" id="3.40.50.300:FF:000738">
    <property type="entry name" value="Dynein heavy chain axonemal"/>
    <property type="match status" value="1"/>
</dbReference>
<dbReference type="GO" id="GO:0030286">
    <property type="term" value="C:dynein complex"/>
    <property type="evidence" value="ECO:0007669"/>
    <property type="project" value="UniProtKB-KW"/>
</dbReference>
<keyword evidence="7" id="KW-0067">ATP-binding</keyword>
<dbReference type="FunFam" id="1.20.920.30:FF:000002">
    <property type="entry name" value="Dynein axonemal heavy chain 3"/>
    <property type="match status" value="1"/>
</dbReference>
<evidence type="ECO:0000256" key="4">
    <source>
        <dbReference type="ARBA" id="ARBA00022701"/>
    </source>
</evidence>
<dbReference type="GO" id="GO:0051959">
    <property type="term" value="F:dynein light intermediate chain binding"/>
    <property type="evidence" value="ECO:0007669"/>
    <property type="project" value="InterPro"/>
</dbReference>
<dbReference type="Gene3D" id="6.10.140.1060">
    <property type="match status" value="1"/>
</dbReference>
<feature type="repeat" description="Filamin" evidence="14">
    <location>
        <begin position="445"/>
        <end position="554"/>
    </location>
</feature>
<dbReference type="GO" id="GO:0008569">
    <property type="term" value="F:minus-end-directed microtubule motor activity"/>
    <property type="evidence" value="ECO:0007669"/>
    <property type="project" value="InterPro"/>
</dbReference>
<evidence type="ECO:0000259" key="16">
    <source>
        <dbReference type="SMART" id="SM00429"/>
    </source>
</evidence>
<dbReference type="Gene3D" id="3.40.50.300">
    <property type="entry name" value="P-loop containing nucleotide triphosphate hydrolases"/>
    <property type="match status" value="5"/>
</dbReference>
<keyword evidence="4" id="KW-0493">Microtubule</keyword>
<comment type="similarity">
    <text evidence="2">Belongs to the dynein heavy chain family.</text>
</comment>
<dbReference type="Gene3D" id="1.10.287.2620">
    <property type="match status" value="1"/>
</dbReference>
<dbReference type="Pfam" id="PF17852">
    <property type="entry name" value="Dynein_AAA_lid"/>
    <property type="match status" value="1"/>
</dbReference>
<dbReference type="InterPro" id="IPR017868">
    <property type="entry name" value="Filamin/ABP280_repeat-like"/>
</dbReference>
<evidence type="ECO:0000313" key="17">
    <source>
        <dbReference type="EMBL" id="OQR84958.1"/>
    </source>
</evidence>
<dbReference type="OrthoDB" id="59868at2759"/>
<dbReference type="Pfam" id="PF03028">
    <property type="entry name" value="Dynein_heavy"/>
    <property type="match status" value="1"/>
</dbReference>
<dbReference type="Gene3D" id="1.20.920.30">
    <property type="match status" value="1"/>
</dbReference>
<dbReference type="Gene3D" id="1.10.8.1220">
    <property type="match status" value="1"/>
</dbReference>
<dbReference type="Gene3D" id="3.10.490.20">
    <property type="match status" value="1"/>
</dbReference>
<dbReference type="Pfam" id="PF00630">
    <property type="entry name" value="Filamin"/>
    <property type="match status" value="1"/>
</dbReference>
<dbReference type="InterPro" id="IPR035699">
    <property type="entry name" value="AAA_6"/>
</dbReference>
<keyword evidence="11" id="KW-0505">Motor protein</keyword>
<dbReference type="SUPFAM" id="SSF52540">
    <property type="entry name" value="P-loop containing nucleoside triphosphate hydrolases"/>
    <property type="match status" value="4"/>
</dbReference>
<dbReference type="Pfam" id="PF12774">
    <property type="entry name" value="AAA_6"/>
    <property type="match status" value="1"/>
</dbReference>
<dbReference type="InterPro" id="IPR026983">
    <property type="entry name" value="DHC"/>
</dbReference>
<dbReference type="InterPro" id="IPR041658">
    <property type="entry name" value="AAA_lid_11"/>
</dbReference>
<proteinExistence type="inferred from homology"/>
<dbReference type="STRING" id="1202772.A0A1V9YGX8"/>
<dbReference type="PANTHER" id="PTHR45703:SF8">
    <property type="entry name" value="DYNEINS HEAVY CHAIN"/>
    <property type="match status" value="1"/>
</dbReference>
<dbReference type="Pfam" id="PF24681">
    <property type="entry name" value="Kelch_KLHDC2_KLHL20_DRC7"/>
    <property type="match status" value="2"/>
</dbReference>
<protein>
    <submittedName>
        <fullName evidence="17">Dynein heavy chain</fullName>
    </submittedName>
</protein>
<dbReference type="InterPro" id="IPR014756">
    <property type="entry name" value="Ig_E-set"/>
</dbReference>
<dbReference type="Pfam" id="PF08393">
    <property type="entry name" value="DHC_N2"/>
    <property type="match status" value="1"/>
</dbReference>
<evidence type="ECO:0000256" key="6">
    <source>
        <dbReference type="ARBA" id="ARBA00022741"/>
    </source>
</evidence>
<dbReference type="Gene3D" id="1.20.920.20">
    <property type="match status" value="1"/>
</dbReference>
<dbReference type="Pfam" id="PF12780">
    <property type="entry name" value="AAA_8"/>
    <property type="match status" value="1"/>
</dbReference>
<dbReference type="InterPro" id="IPR041228">
    <property type="entry name" value="Dynein_C"/>
</dbReference>
<dbReference type="InterPro" id="IPR041466">
    <property type="entry name" value="Dynein_AAA5_ext"/>
</dbReference>
<feature type="coiled-coil region" evidence="15">
    <location>
        <begin position="2790"/>
        <end position="2817"/>
    </location>
</feature>
<evidence type="ECO:0000313" key="18">
    <source>
        <dbReference type="Proteomes" id="UP000243579"/>
    </source>
</evidence>
<dbReference type="Pfam" id="PF12775">
    <property type="entry name" value="AAA_7"/>
    <property type="match status" value="1"/>
</dbReference>
<dbReference type="InterPro" id="IPR013783">
    <property type="entry name" value="Ig-like_fold"/>
</dbReference>
<evidence type="ECO:0000256" key="9">
    <source>
        <dbReference type="ARBA" id="ARBA00023054"/>
    </source>
</evidence>
<dbReference type="InterPro" id="IPR024743">
    <property type="entry name" value="Dynein_HC_stalk"/>
</dbReference>
<dbReference type="EMBL" id="JNBR01001829">
    <property type="protein sequence ID" value="OQR84958.1"/>
    <property type="molecule type" value="Genomic_DNA"/>
</dbReference>
<dbReference type="InterPro" id="IPR043157">
    <property type="entry name" value="Dynein_AAA1S"/>
</dbReference>
<dbReference type="InterPro" id="IPR043160">
    <property type="entry name" value="Dynein_C_barrel"/>
</dbReference>
<keyword evidence="13" id="KW-0966">Cell projection</keyword>
<dbReference type="SUPFAM" id="SSF117281">
    <property type="entry name" value="Kelch motif"/>
    <property type="match status" value="1"/>
</dbReference>
<keyword evidence="12" id="KW-0206">Cytoskeleton</keyword>
<dbReference type="InterPro" id="IPR013602">
    <property type="entry name" value="Dynein_heavy_linker"/>
</dbReference>
<reference evidence="17 18" key="1">
    <citation type="journal article" date="2014" name="Genome Biol. Evol.">
        <title>The secreted proteins of Achlya hypogyna and Thraustotheca clavata identify the ancestral oomycete secretome and reveal gene acquisitions by horizontal gene transfer.</title>
        <authorList>
            <person name="Misner I."/>
            <person name="Blouin N."/>
            <person name="Leonard G."/>
            <person name="Richards T.A."/>
            <person name="Lane C.E."/>
        </authorList>
    </citation>
    <scope>NUCLEOTIDE SEQUENCE [LARGE SCALE GENOMIC DNA]</scope>
    <source>
        <strain evidence="17 18">ATCC 48635</strain>
    </source>
</reference>
<evidence type="ECO:0000256" key="1">
    <source>
        <dbReference type="ARBA" id="ARBA00004430"/>
    </source>
</evidence>
<name>A0A1V9YGX8_ACHHY</name>
<keyword evidence="9 15" id="KW-0175">Coiled coil</keyword>
<evidence type="ECO:0000256" key="13">
    <source>
        <dbReference type="ARBA" id="ARBA00023273"/>
    </source>
</evidence>
<dbReference type="SMART" id="SM00557">
    <property type="entry name" value="IG_FLMN"/>
    <property type="match status" value="1"/>
</dbReference>
<dbReference type="InterPro" id="IPR027417">
    <property type="entry name" value="P-loop_NTPase"/>
</dbReference>
<dbReference type="Proteomes" id="UP000243579">
    <property type="component" value="Unassembled WGS sequence"/>
</dbReference>
<dbReference type="SUPFAM" id="SSF81296">
    <property type="entry name" value="E set domains"/>
    <property type="match status" value="2"/>
</dbReference>
<evidence type="ECO:0000256" key="11">
    <source>
        <dbReference type="ARBA" id="ARBA00023175"/>
    </source>
</evidence>
<keyword evidence="6" id="KW-0547">Nucleotide-binding</keyword>
<dbReference type="Pfam" id="PF01833">
    <property type="entry name" value="TIG"/>
    <property type="match status" value="1"/>
</dbReference>
<keyword evidence="5" id="KW-0677">Repeat</keyword>
<dbReference type="Pfam" id="PF12777">
    <property type="entry name" value="MT"/>
    <property type="match status" value="1"/>
</dbReference>
<dbReference type="Gene3D" id="3.20.180.20">
    <property type="entry name" value="Dynein heavy chain, N-terminal domain 2"/>
    <property type="match status" value="1"/>
</dbReference>
<gene>
    <name evidence="17" type="ORF">ACHHYP_12526</name>
</gene>
<dbReference type="InterPro" id="IPR024317">
    <property type="entry name" value="Dynein_heavy_chain_D4_dom"/>
</dbReference>
<dbReference type="CDD" id="cd00102">
    <property type="entry name" value="IPT"/>
    <property type="match status" value="1"/>
</dbReference>
<dbReference type="InterPro" id="IPR042228">
    <property type="entry name" value="Dynein_linker_3"/>
</dbReference>
<comment type="subcellular location">
    <subcellularLocation>
        <location evidence="1">Cytoplasm</location>
        <location evidence="1">Cytoskeleton</location>
        <location evidence="1">Cilium axoneme</location>
    </subcellularLocation>
</comment>
<dbReference type="Gene3D" id="1.10.472.130">
    <property type="match status" value="1"/>
</dbReference>
<dbReference type="GO" id="GO:0005930">
    <property type="term" value="C:axoneme"/>
    <property type="evidence" value="ECO:0007669"/>
    <property type="project" value="UniProtKB-SubCell"/>
</dbReference>
<dbReference type="FunFam" id="3.40.50.300:FF:000049">
    <property type="entry name" value="Dynein, axonemal, heavy chain 5"/>
    <property type="match status" value="1"/>
</dbReference>
<dbReference type="InterPro" id="IPR042222">
    <property type="entry name" value="Dynein_2_N"/>
</dbReference>
<dbReference type="PANTHER" id="PTHR45703">
    <property type="entry name" value="DYNEIN HEAVY CHAIN"/>
    <property type="match status" value="1"/>
</dbReference>
<dbReference type="Gene3D" id="1.10.8.710">
    <property type="match status" value="1"/>
</dbReference>
<keyword evidence="18" id="KW-1185">Reference proteome</keyword>
<dbReference type="Gene3D" id="2.120.10.80">
    <property type="entry name" value="Kelch-type beta propeller"/>
    <property type="match status" value="2"/>
</dbReference>
<organism evidence="17 18">
    <name type="scientific">Achlya hypogyna</name>
    <name type="common">Oomycete</name>
    <name type="synonym">Protoachlya hypogyna</name>
    <dbReference type="NCBI Taxonomy" id="1202772"/>
    <lineage>
        <taxon>Eukaryota</taxon>
        <taxon>Sar</taxon>
        <taxon>Stramenopiles</taxon>
        <taxon>Oomycota</taxon>
        <taxon>Saprolegniomycetes</taxon>
        <taxon>Saprolegniales</taxon>
        <taxon>Achlyaceae</taxon>
        <taxon>Achlya</taxon>
    </lineage>
</organism>
<comment type="caution">
    <text evidence="17">The sequence shown here is derived from an EMBL/GenBank/DDBJ whole genome shotgun (WGS) entry which is preliminary data.</text>
</comment>
<dbReference type="Pfam" id="PF18199">
    <property type="entry name" value="Dynein_C"/>
    <property type="match status" value="1"/>
</dbReference>